<proteinExistence type="predicted"/>
<dbReference type="RefSeq" id="WP_279997654.1">
    <property type="nucleotide sequence ID" value="NZ_JAOCDZ010000040.1"/>
</dbReference>
<accession>A0AA42LVL8</accession>
<reference evidence="1" key="1">
    <citation type="submission" date="2022-09" db="EMBL/GenBank/DDBJ databases">
        <title>Intensive care unit water sources are persistently colonized with multi-drug resistant bacteria and are the site of extensive horizontal gene transfer of antibiotic resistance genes.</title>
        <authorList>
            <person name="Diorio-Toth L."/>
        </authorList>
    </citation>
    <scope>NUCLEOTIDE SEQUENCE</scope>
    <source>
        <strain evidence="1">GD03843</strain>
    </source>
</reference>
<organism evidence="1 2">
    <name type="scientific">Achromobacter spanius</name>
    <dbReference type="NCBI Taxonomy" id="217203"/>
    <lineage>
        <taxon>Bacteria</taxon>
        <taxon>Pseudomonadati</taxon>
        <taxon>Pseudomonadota</taxon>
        <taxon>Betaproteobacteria</taxon>
        <taxon>Burkholderiales</taxon>
        <taxon>Alcaligenaceae</taxon>
        <taxon>Achromobacter</taxon>
    </lineage>
</organism>
<gene>
    <name evidence="1" type="ORF">N5D93_31040</name>
</gene>
<dbReference type="EMBL" id="JAOCDZ010000040">
    <property type="protein sequence ID" value="MDH0740269.1"/>
    <property type="molecule type" value="Genomic_DNA"/>
</dbReference>
<dbReference type="AlphaFoldDB" id="A0AA42LVL8"/>
<name>A0AA42LVL8_9BURK</name>
<evidence type="ECO:0000313" key="1">
    <source>
        <dbReference type="EMBL" id="MDH0740269.1"/>
    </source>
</evidence>
<comment type="caution">
    <text evidence="1">The sequence shown here is derived from an EMBL/GenBank/DDBJ whole genome shotgun (WGS) entry which is preliminary data.</text>
</comment>
<sequence length="58" mass="6150">MFDQAQIAAGLDGIQAACCTAATSMMIFSAGINDTKRFMRSAAWLVPTLADADLKQNP</sequence>
<protein>
    <submittedName>
        <fullName evidence="1">Uncharacterized protein</fullName>
    </submittedName>
</protein>
<dbReference type="Proteomes" id="UP001161094">
    <property type="component" value="Unassembled WGS sequence"/>
</dbReference>
<evidence type="ECO:0000313" key="2">
    <source>
        <dbReference type="Proteomes" id="UP001161094"/>
    </source>
</evidence>